<accession>A0A2U8HGU9</accession>
<dbReference type="Proteomes" id="UP000244915">
    <property type="component" value="Chromosome 2"/>
</dbReference>
<proteinExistence type="predicted"/>
<organism evidence="1 2">
    <name type="scientific">Alloyangia pacifica</name>
    <dbReference type="NCBI Taxonomy" id="311180"/>
    <lineage>
        <taxon>Bacteria</taxon>
        <taxon>Pseudomonadati</taxon>
        <taxon>Pseudomonadota</taxon>
        <taxon>Alphaproteobacteria</taxon>
        <taxon>Rhodobacterales</taxon>
        <taxon>Roseobacteraceae</taxon>
        <taxon>Alloyangia</taxon>
    </lineage>
</organism>
<evidence type="ECO:0000313" key="2">
    <source>
        <dbReference type="Proteomes" id="UP000244915"/>
    </source>
</evidence>
<dbReference type="EMBL" id="CP022190">
    <property type="protein sequence ID" value="AWI85157.1"/>
    <property type="molecule type" value="Genomic_DNA"/>
</dbReference>
<dbReference type="KEGG" id="ypac:CEW88_15515"/>
<reference evidence="1 2" key="1">
    <citation type="submission" date="2017-06" db="EMBL/GenBank/DDBJ databases">
        <title>Yangia sp. YSBP01 complete genome sequence.</title>
        <authorList>
            <person name="Woo J.-H."/>
            <person name="Kim H.-S."/>
        </authorList>
    </citation>
    <scope>NUCLEOTIDE SEQUENCE [LARGE SCALE GENOMIC DNA]</scope>
    <source>
        <strain evidence="1 2">YSBP01</strain>
    </source>
</reference>
<dbReference type="AlphaFoldDB" id="A0A2U8HGU9"/>
<gene>
    <name evidence="1" type="ORF">CEW88_15515</name>
</gene>
<protein>
    <submittedName>
        <fullName evidence="1">Uncharacterized protein</fullName>
    </submittedName>
</protein>
<evidence type="ECO:0000313" key="1">
    <source>
        <dbReference type="EMBL" id="AWI85157.1"/>
    </source>
</evidence>
<dbReference type="OrthoDB" id="7652971at2"/>
<name>A0A2U8HGU9_9RHOB</name>
<sequence>MMMAPLSAGAVRPGRAVKRSVSIWELLVWAFQREKISIEFDELSRLAGERPGVGMEYTLMQRHNLGCSVDGGGRSEPHPDADLVSSALAALPEAVGGRRMAVWIASLAQSGQWPEVDCQPHAKCEPAAVRRCKHGVYAERTFWAGDGNMHRWPQSQLGKNDGYVCLVRYTGTARDVASQRRAWLEWRGALLELRSTFQIRGLTAFEVNDDLPPLAPWREGG</sequence>